<proteinExistence type="inferred from homology"/>
<dbReference type="InterPro" id="IPR044890">
    <property type="entry name" value="TMEM14_sf"/>
</dbReference>
<organism evidence="7">
    <name type="scientific">Entomoneis paludosa</name>
    <dbReference type="NCBI Taxonomy" id="265537"/>
    <lineage>
        <taxon>Eukaryota</taxon>
        <taxon>Sar</taxon>
        <taxon>Stramenopiles</taxon>
        <taxon>Ochrophyta</taxon>
        <taxon>Bacillariophyta</taxon>
        <taxon>Bacillariophyceae</taxon>
        <taxon>Bacillariophycidae</taxon>
        <taxon>Entomoneidaceae</taxon>
        <taxon>Entomoneis</taxon>
    </lineage>
</organism>
<evidence type="ECO:0000256" key="5">
    <source>
        <dbReference type="ARBA" id="ARBA00023136"/>
    </source>
</evidence>
<reference evidence="7" key="1">
    <citation type="submission" date="2021-01" db="EMBL/GenBank/DDBJ databases">
        <authorList>
            <person name="Corre E."/>
            <person name="Pelletier E."/>
            <person name="Niang G."/>
            <person name="Scheremetjew M."/>
            <person name="Finn R."/>
            <person name="Kale V."/>
            <person name="Holt S."/>
            <person name="Cochrane G."/>
            <person name="Meng A."/>
            <person name="Brown T."/>
            <person name="Cohen L."/>
        </authorList>
    </citation>
    <scope>NUCLEOTIDE SEQUENCE</scope>
    <source>
        <strain evidence="7">CCMP125</strain>
    </source>
</reference>
<dbReference type="AlphaFoldDB" id="A0A7S2VBD1"/>
<evidence type="ECO:0008006" key="8">
    <source>
        <dbReference type="Google" id="ProtNLM"/>
    </source>
</evidence>
<evidence type="ECO:0000256" key="4">
    <source>
        <dbReference type="ARBA" id="ARBA00022989"/>
    </source>
</evidence>
<protein>
    <recommendedName>
        <fullName evidence="8">Transmembrane protein 14C</fullName>
    </recommendedName>
</protein>
<dbReference type="InterPro" id="IPR005349">
    <property type="entry name" value="TMEM14"/>
</dbReference>
<evidence type="ECO:0000256" key="1">
    <source>
        <dbReference type="ARBA" id="ARBA00004370"/>
    </source>
</evidence>
<evidence type="ECO:0000256" key="2">
    <source>
        <dbReference type="ARBA" id="ARBA00007590"/>
    </source>
</evidence>
<name>A0A7S2VBD1_9STRA</name>
<feature type="transmembrane region" description="Helical" evidence="6">
    <location>
        <begin position="59"/>
        <end position="80"/>
    </location>
</feature>
<keyword evidence="3 6" id="KW-0812">Transmembrane</keyword>
<evidence type="ECO:0000256" key="3">
    <source>
        <dbReference type="ARBA" id="ARBA00022692"/>
    </source>
</evidence>
<dbReference type="EMBL" id="HBHT01001881">
    <property type="protein sequence ID" value="CAD9941967.1"/>
    <property type="molecule type" value="Transcribed_RNA"/>
</dbReference>
<gene>
    <name evidence="7" type="ORF">APAL1065_LOCUS1216</name>
</gene>
<dbReference type="GO" id="GO:0016020">
    <property type="term" value="C:membrane"/>
    <property type="evidence" value="ECO:0007669"/>
    <property type="project" value="UniProtKB-SubCell"/>
</dbReference>
<feature type="transmembrane region" description="Helical" evidence="6">
    <location>
        <begin position="33"/>
        <end position="52"/>
    </location>
</feature>
<evidence type="ECO:0000313" key="7">
    <source>
        <dbReference type="EMBL" id="CAD9941967.1"/>
    </source>
</evidence>
<comment type="subcellular location">
    <subcellularLocation>
        <location evidence="1">Membrane</location>
    </subcellularLocation>
</comment>
<evidence type="ECO:0000256" key="6">
    <source>
        <dbReference type="SAM" id="Phobius"/>
    </source>
</evidence>
<dbReference type="PANTHER" id="PTHR12668">
    <property type="entry name" value="TRANSMEMBRANE PROTEIN 14, 15"/>
    <property type="match status" value="1"/>
</dbReference>
<sequence length="116" mass="11655">MSKIPGSAHLNLSLGGLIMVGGAMGYIKKRSTASLVAGFGVGSLLIGSSYLIAKTDKQFEAHALATATTGVLALAMGQRYLGGAKFMPAGMVAILGAAGCAYNASKALEWSGSKSD</sequence>
<comment type="similarity">
    <text evidence="2">Belongs to the TMEM14 family.</text>
</comment>
<dbReference type="Gene3D" id="1.10.10.1740">
    <property type="entry name" value="Transmembrane protein 14-like"/>
    <property type="match status" value="1"/>
</dbReference>
<keyword evidence="4 6" id="KW-1133">Transmembrane helix</keyword>
<keyword evidence="5 6" id="KW-0472">Membrane</keyword>
<dbReference type="PANTHER" id="PTHR12668:SF53">
    <property type="entry name" value="TMEM14 PROTEIN HOMOLOG YJR085C"/>
    <property type="match status" value="1"/>
</dbReference>
<feature type="transmembrane region" description="Helical" evidence="6">
    <location>
        <begin position="7"/>
        <end position="27"/>
    </location>
</feature>
<dbReference type="Pfam" id="PF03647">
    <property type="entry name" value="Tmemb_14"/>
    <property type="match status" value="1"/>
</dbReference>
<accession>A0A7S2VBD1</accession>